<comment type="catalytic activity">
    <reaction evidence="11">
        <text>tRNA(Glu) + L-glutamate + ATP = L-glutamyl-tRNA(Glu) + AMP + diphosphate</text>
        <dbReference type="Rhea" id="RHEA:23540"/>
        <dbReference type="Rhea" id="RHEA-COMP:9663"/>
        <dbReference type="Rhea" id="RHEA-COMP:9680"/>
        <dbReference type="ChEBI" id="CHEBI:29985"/>
        <dbReference type="ChEBI" id="CHEBI:30616"/>
        <dbReference type="ChEBI" id="CHEBI:33019"/>
        <dbReference type="ChEBI" id="CHEBI:78442"/>
        <dbReference type="ChEBI" id="CHEBI:78520"/>
        <dbReference type="ChEBI" id="CHEBI:456215"/>
        <dbReference type="EC" id="6.1.1.17"/>
    </reaction>
</comment>
<feature type="region of interest" description="Disordered" evidence="12">
    <location>
        <begin position="931"/>
        <end position="962"/>
    </location>
</feature>
<dbReference type="KEGG" id="nai:NECAME_06303"/>
<evidence type="ECO:0000256" key="3">
    <source>
        <dbReference type="ARBA" id="ARBA00012835"/>
    </source>
</evidence>
<dbReference type="InterPro" id="IPR020058">
    <property type="entry name" value="Glu/Gln-tRNA-synth_Ib_cat-dom"/>
</dbReference>
<name>W2TVJ6_NECAM</name>
<dbReference type="InterPro" id="IPR004526">
    <property type="entry name" value="Glu-tRNA-synth_arc/euk"/>
</dbReference>
<keyword evidence="8" id="KW-0648">Protein biosynthesis</keyword>
<keyword evidence="6" id="KW-0547">Nucleotide-binding</keyword>
<dbReference type="Gene3D" id="3.40.50.620">
    <property type="entry name" value="HUPs"/>
    <property type="match status" value="1"/>
</dbReference>
<dbReference type="PROSITE" id="PS00178">
    <property type="entry name" value="AA_TRNA_LIGASE_I"/>
    <property type="match status" value="1"/>
</dbReference>
<evidence type="ECO:0000256" key="12">
    <source>
        <dbReference type="SAM" id="MobiDB-lite"/>
    </source>
</evidence>
<dbReference type="Gene3D" id="1.10.1160.10">
    <property type="entry name" value="Glutamyl-trna Synthetase, Domain 2"/>
    <property type="match status" value="1"/>
</dbReference>
<comment type="subcellular location">
    <subcellularLocation>
        <location evidence="1">Cytoplasm</location>
    </subcellularLocation>
</comment>
<dbReference type="InterPro" id="IPR009068">
    <property type="entry name" value="uS15_NS1_RNA-bd_sf"/>
</dbReference>
<dbReference type="GO" id="GO:0017102">
    <property type="term" value="C:methionyl glutamyl tRNA synthetase complex"/>
    <property type="evidence" value="ECO:0007669"/>
    <property type="project" value="TreeGrafter"/>
</dbReference>
<reference evidence="15" key="1">
    <citation type="journal article" date="2014" name="Nat. Genet.">
        <title>Genome of the human hookworm Necator americanus.</title>
        <authorList>
            <person name="Tang Y.T."/>
            <person name="Gao X."/>
            <person name="Rosa B.A."/>
            <person name="Abubucker S."/>
            <person name="Hallsworth-Pepin K."/>
            <person name="Martin J."/>
            <person name="Tyagi R."/>
            <person name="Heizer E."/>
            <person name="Zhang X."/>
            <person name="Bhonagiri-Palsikar V."/>
            <person name="Minx P."/>
            <person name="Warren W.C."/>
            <person name="Wang Q."/>
            <person name="Zhan B."/>
            <person name="Hotez P.J."/>
            <person name="Sternberg P.W."/>
            <person name="Dougall A."/>
            <person name="Gaze S.T."/>
            <person name="Mulvenna J."/>
            <person name="Sotillo J."/>
            <person name="Ranganathan S."/>
            <person name="Rabelo E.M."/>
            <person name="Wilson R.K."/>
            <person name="Felgner P.L."/>
            <person name="Bethony J."/>
            <person name="Hawdon J.M."/>
            <person name="Gasser R.B."/>
            <person name="Loukas A."/>
            <person name="Mitreva M."/>
        </authorList>
    </citation>
    <scope>NUCLEOTIDE SEQUENCE [LARGE SCALE GENOMIC DNA]</scope>
</reference>
<evidence type="ECO:0000256" key="1">
    <source>
        <dbReference type="ARBA" id="ARBA00004496"/>
    </source>
</evidence>
<evidence type="ECO:0000256" key="10">
    <source>
        <dbReference type="ARBA" id="ARBA00030865"/>
    </source>
</evidence>
<evidence type="ECO:0000256" key="2">
    <source>
        <dbReference type="ARBA" id="ARBA00008927"/>
    </source>
</evidence>
<feature type="domain" description="WHEP-TRS" evidence="13">
    <location>
        <begin position="888"/>
        <end position="944"/>
    </location>
</feature>
<dbReference type="InterPro" id="IPR014729">
    <property type="entry name" value="Rossmann-like_a/b/a_fold"/>
</dbReference>
<dbReference type="PRINTS" id="PR00987">
    <property type="entry name" value="TRNASYNTHGLU"/>
</dbReference>
<feature type="compositionally biased region" description="Polar residues" evidence="12">
    <location>
        <begin position="810"/>
        <end position="823"/>
    </location>
</feature>
<comment type="similarity">
    <text evidence="2">Belongs to the class-I aminoacyl-tRNA synthetase family. Glutamate--tRNA ligase type 2 subfamily.</text>
</comment>
<dbReference type="STRING" id="51031.W2TVJ6"/>
<dbReference type="FunFam" id="3.90.800.10:FF:000001">
    <property type="entry name" value="Glutamine--tRNA ligase"/>
    <property type="match status" value="1"/>
</dbReference>
<dbReference type="PANTHER" id="PTHR43097:SF5">
    <property type="entry name" value="GLUTAMATE--TRNA LIGASE"/>
    <property type="match status" value="1"/>
</dbReference>
<dbReference type="PANTHER" id="PTHR43097">
    <property type="entry name" value="GLUTAMINE-TRNA LIGASE"/>
    <property type="match status" value="1"/>
</dbReference>
<dbReference type="SUPFAM" id="SSF52374">
    <property type="entry name" value="Nucleotidylyl transferase"/>
    <property type="match status" value="1"/>
</dbReference>
<dbReference type="Pfam" id="PF00749">
    <property type="entry name" value="tRNA-synt_1c"/>
    <property type="match status" value="1"/>
</dbReference>
<dbReference type="Pfam" id="PF00458">
    <property type="entry name" value="WHEP-TRS"/>
    <property type="match status" value="4"/>
</dbReference>
<dbReference type="AlphaFoldDB" id="W2TVJ6"/>
<evidence type="ECO:0000313" key="14">
    <source>
        <dbReference type="EMBL" id="ETN85684.1"/>
    </source>
</evidence>
<dbReference type="InterPro" id="IPR049437">
    <property type="entry name" value="tRNA-synt_1c_C2"/>
</dbReference>
<dbReference type="InterPro" id="IPR020056">
    <property type="entry name" value="Rbsml_bL25/Gln-tRNA_synth_N"/>
</dbReference>
<gene>
    <name evidence="14" type="ORF">NECAME_06303</name>
</gene>
<accession>W2TVJ6</accession>
<evidence type="ECO:0000256" key="4">
    <source>
        <dbReference type="ARBA" id="ARBA00022490"/>
    </source>
</evidence>
<dbReference type="SUPFAM" id="SSF47060">
    <property type="entry name" value="S15/NS1 RNA-binding domain"/>
    <property type="match status" value="4"/>
</dbReference>
<dbReference type="GO" id="GO:0005524">
    <property type="term" value="F:ATP binding"/>
    <property type="evidence" value="ECO:0007669"/>
    <property type="project" value="UniProtKB-KW"/>
</dbReference>
<feature type="domain" description="WHEP-TRS" evidence="13">
    <location>
        <begin position="818"/>
        <end position="874"/>
    </location>
</feature>
<proteinExistence type="inferred from homology"/>
<dbReference type="Proteomes" id="UP000053676">
    <property type="component" value="Unassembled WGS sequence"/>
</dbReference>
<keyword evidence="5 14" id="KW-0436">Ligase</keyword>
<keyword evidence="7" id="KW-0067">ATP-binding</keyword>
<feature type="compositionally biased region" description="Polar residues" evidence="12">
    <location>
        <begin position="945"/>
        <end position="962"/>
    </location>
</feature>
<evidence type="ECO:0000256" key="9">
    <source>
        <dbReference type="ARBA" id="ARBA00023146"/>
    </source>
</evidence>
<dbReference type="FunFam" id="3.40.50.620:FF:000070">
    <property type="entry name" value="Bifunctional glutamate/proline--tRNA ligase"/>
    <property type="match status" value="1"/>
</dbReference>
<dbReference type="SMART" id="SM00991">
    <property type="entry name" value="WHEP-TRS"/>
    <property type="match status" value="4"/>
</dbReference>
<dbReference type="Pfam" id="PF03950">
    <property type="entry name" value="tRNA-synt_1c_C"/>
    <property type="match status" value="1"/>
</dbReference>
<dbReference type="Gene3D" id="3.90.800.10">
    <property type="entry name" value="Glutamyl-tRNA Synthetase, Domain 3"/>
    <property type="match status" value="1"/>
</dbReference>
<dbReference type="PROSITE" id="PS51185">
    <property type="entry name" value="WHEP_TRS_2"/>
    <property type="match status" value="4"/>
</dbReference>
<evidence type="ECO:0000313" key="15">
    <source>
        <dbReference type="Proteomes" id="UP000053676"/>
    </source>
</evidence>
<dbReference type="Gene3D" id="2.40.240.10">
    <property type="entry name" value="Ribosomal Protein L25, Chain P"/>
    <property type="match status" value="2"/>
</dbReference>
<dbReference type="HAMAP" id="MF_02076">
    <property type="entry name" value="Glu_tRNA_synth_type2"/>
    <property type="match status" value="1"/>
</dbReference>
<dbReference type="EC" id="6.1.1.17" evidence="3"/>
<dbReference type="GO" id="GO:0017101">
    <property type="term" value="C:aminoacyl-tRNA synthetase multienzyme complex"/>
    <property type="evidence" value="ECO:0007669"/>
    <property type="project" value="UniProtKB-ARBA"/>
</dbReference>
<dbReference type="FunFam" id="1.10.1160.10:FF:000001">
    <property type="entry name" value="Glutamine--tRNA ligase"/>
    <property type="match status" value="1"/>
</dbReference>
<dbReference type="InterPro" id="IPR020059">
    <property type="entry name" value="Glu/Gln-tRNA-synth_Ib_codon-bd"/>
</dbReference>
<dbReference type="InterPro" id="IPR000924">
    <property type="entry name" value="Glu/Gln-tRNA-synth"/>
</dbReference>
<dbReference type="InterPro" id="IPR020061">
    <property type="entry name" value="Glu_tRNA_lig_a-bdl"/>
</dbReference>
<feature type="compositionally biased region" description="Basic and acidic residues" evidence="12">
    <location>
        <begin position="931"/>
        <end position="940"/>
    </location>
</feature>
<feature type="domain" description="WHEP-TRS" evidence="13">
    <location>
        <begin position="748"/>
        <end position="804"/>
    </location>
</feature>
<dbReference type="PROSITE" id="PS51257">
    <property type="entry name" value="PROKAR_LIPOPROTEIN"/>
    <property type="match status" value="1"/>
</dbReference>
<dbReference type="OMA" id="GSDHKPG"/>
<evidence type="ECO:0000256" key="7">
    <source>
        <dbReference type="ARBA" id="ARBA00022840"/>
    </source>
</evidence>
<evidence type="ECO:0000256" key="6">
    <source>
        <dbReference type="ARBA" id="ARBA00022741"/>
    </source>
</evidence>
<dbReference type="CDD" id="cd00936">
    <property type="entry name" value="WEPRS_RNA"/>
    <property type="match status" value="2"/>
</dbReference>
<organism evidence="14 15">
    <name type="scientific">Necator americanus</name>
    <name type="common">Human hookworm</name>
    <dbReference type="NCBI Taxonomy" id="51031"/>
    <lineage>
        <taxon>Eukaryota</taxon>
        <taxon>Metazoa</taxon>
        <taxon>Ecdysozoa</taxon>
        <taxon>Nematoda</taxon>
        <taxon>Chromadorea</taxon>
        <taxon>Rhabditida</taxon>
        <taxon>Rhabditina</taxon>
        <taxon>Rhabditomorpha</taxon>
        <taxon>Strongyloidea</taxon>
        <taxon>Ancylostomatidae</taxon>
        <taxon>Bunostominae</taxon>
        <taxon>Necator</taxon>
    </lineage>
</organism>
<dbReference type="InterPro" id="IPR000738">
    <property type="entry name" value="WHEP-TRS_dom"/>
</dbReference>
<keyword evidence="4" id="KW-0963">Cytoplasm</keyword>
<feature type="region of interest" description="Disordered" evidence="12">
    <location>
        <begin position="798"/>
        <end position="823"/>
    </location>
</feature>
<sequence length="1011" mass="113127">MVAMQRNLIVNAKPGEAPYATVLTLAAGGCNPKLSINFTDREQPGLNVDGFVIDNDVTIARLVAQSLGVPEFFGTTCFELAKIDEVLTLCERVVDGFLIDDEVLSSVQFSKSGTLFEGRITVGDVALWSLIIKNPSLEKKFSTLFDAVLKDRRFVPAHAMVGKFVTQTSKQQPKEKQKDEGKFVELPGAEMGKVVVRFPPEASGYLHIGHAKAALLNQYYQQTFDGQLIMRFDDTNPAKENAHFEKVSNESYSVVLKLLLGIKVIKEDLAMLNISPDRWTHSSDHFEMMLRMCEKLLKEGKAFVDDTDTETMRKEREERIESKNRNASPETNLALWEEMKKGSERGMQCCVRIKIDMQSNNGAMRDPTIYRCKPEEHVRTGTKYKVYPTYDFACPIVDSVEGVTHALRTTEYHDRDDQYYFICDSLGLRKPYIWSYARLNMTNTVMSKRKLTWFVNEGHVDGWDDPRFPTVRGVMRRGMTVEGLRQFIIAQGGSRSVVTMEWDKIWSFNKKVIDPVAPRYTALESTSLVPVFISTPVTVEHVQVPLHPKNPDVGTKTIWRSAKLLIEQVDAREMKSGDTVTFVNWGNIKIVSVEKNQNRVAQIHAVLDLANQDFKKTMKVTWIAEAEEDSAGTIPVMTVDYDHIISKAIIAKEDDWKNYINYKSVHYTKMIGEPALLDVKKGDIIQLQRKGFYICDHVYQKKSEFSGVETPLLLIYIPDGHVKETVNKAQQSADVQPSVPTPQTGSLDALALYKQIEAQGNTVRTLKGEDPKSDATKQAVQKLLELKKQYKDVCGQEYKPGQPPAESAAKNATNTAESASTLSAAIESQGELVRNEKAKDAKSEAAKAAIAKLLDLKKQYKEKTGQDYKPGQFPATPTATATAAAPADVSALYSEIEAQGEIVRQEKAKDAKSEAAKAAIAKLLELKKQYKEKSGHDYKPGQRPAPNTSIPSPDTATDESTLYNEIEAQGELVRKEKAKDAKSEASKAAIAKLLELKKQYKEKTGKEYKPK</sequence>
<evidence type="ECO:0000256" key="5">
    <source>
        <dbReference type="ARBA" id="ARBA00022598"/>
    </source>
</evidence>
<keyword evidence="15" id="KW-1185">Reference proteome</keyword>
<dbReference type="Pfam" id="PF20974">
    <property type="entry name" value="tRNA-synt_1c_C2"/>
    <property type="match status" value="1"/>
</dbReference>
<dbReference type="InterPro" id="IPR011035">
    <property type="entry name" value="Ribosomal_bL25/Gln-tRNA_synth"/>
</dbReference>
<keyword evidence="9" id="KW-0030">Aminoacyl-tRNA synthetase</keyword>
<dbReference type="GO" id="GO:0005829">
    <property type="term" value="C:cytosol"/>
    <property type="evidence" value="ECO:0007669"/>
    <property type="project" value="TreeGrafter"/>
</dbReference>
<feature type="domain" description="WHEP-TRS" evidence="13">
    <location>
        <begin position="958"/>
        <end position="1011"/>
    </location>
</feature>
<evidence type="ECO:0000256" key="11">
    <source>
        <dbReference type="ARBA" id="ARBA00048351"/>
    </source>
</evidence>
<dbReference type="OrthoDB" id="1350766at2759"/>
<dbReference type="InterPro" id="IPR001412">
    <property type="entry name" value="aa-tRNA-synth_I_CS"/>
</dbReference>
<dbReference type="NCBIfam" id="TIGR00463">
    <property type="entry name" value="gltX_arch"/>
    <property type="match status" value="1"/>
</dbReference>
<dbReference type="InterPro" id="IPR050132">
    <property type="entry name" value="Gln/Glu-tRNA_Ligase"/>
</dbReference>
<dbReference type="Gene3D" id="1.10.287.10">
    <property type="entry name" value="S15/NS1, RNA-binding"/>
    <property type="match status" value="4"/>
</dbReference>
<evidence type="ECO:0000256" key="8">
    <source>
        <dbReference type="ARBA" id="ARBA00022917"/>
    </source>
</evidence>
<dbReference type="SUPFAM" id="SSF50715">
    <property type="entry name" value="Ribosomal protein L25-like"/>
    <property type="match status" value="1"/>
</dbReference>
<dbReference type="GO" id="GO:0004818">
    <property type="term" value="F:glutamate-tRNA ligase activity"/>
    <property type="evidence" value="ECO:0007669"/>
    <property type="project" value="UniProtKB-EC"/>
</dbReference>
<protein>
    <recommendedName>
        <fullName evidence="3">glutamate--tRNA ligase</fullName>
        <ecNumber evidence="3">6.1.1.17</ecNumber>
    </recommendedName>
    <alternativeName>
        <fullName evidence="10">Glutamyl-tRNA synthetase</fullName>
    </alternativeName>
</protein>
<dbReference type="GO" id="GO:0006424">
    <property type="term" value="P:glutamyl-tRNA aminoacylation"/>
    <property type="evidence" value="ECO:0007669"/>
    <property type="project" value="InterPro"/>
</dbReference>
<dbReference type="EMBL" id="KI657690">
    <property type="protein sequence ID" value="ETN85684.1"/>
    <property type="molecule type" value="Genomic_DNA"/>
</dbReference>
<evidence type="ECO:0000259" key="13">
    <source>
        <dbReference type="PROSITE" id="PS51185"/>
    </source>
</evidence>
<dbReference type="CDD" id="cd00807">
    <property type="entry name" value="GlnRS_core"/>
    <property type="match status" value="1"/>
</dbReference>